<dbReference type="AlphaFoldDB" id="A0A8H5CA24"/>
<keyword evidence="3" id="KW-1185">Reference proteome</keyword>
<dbReference type="GO" id="GO:0047617">
    <property type="term" value="F:fatty acyl-CoA hydrolase activity"/>
    <property type="evidence" value="ECO:0007669"/>
    <property type="project" value="TreeGrafter"/>
</dbReference>
<accession>A0A8H5CA24</accession>
<dbReference type="SUPFAM" id="SSF54637">
    <property type="entry name" value="Thioesterase/thiol ester dehydrase-isomerase"/>
    <property type="match status" value="1"/>
</dbReference>
<sequence length="268" mass="30308">MLLPGLRFVSVSKLHLKSQFRHCYCQKRLSSSSIKDLQAAFRDPSSPFYLAPGTQGPASPDEEPASTETTGQDKRDSESELANQDADFSNLIEKGRAEMARAGFHIPFIWQQTVEWGHHDSFQHVNNARYVQYFENSRIHWMTRLGHRLGGPAKADALLKGKGISLIMKSIEVKYRRPVTFPDTLLVSHRPKKSPEDHSDPATCFLTASAYSVTQQAFVAHCNETVVWYDYDNLRKCFPGQEVIDVMWENFLERSHQASGHGHGDGQS</sequence>
<feature type="region of interest" description="Disordered" evidence="1">
    <location>
        <begin position="47"/>
        <end position="85"/>
    </location>
</feature>
<dbReference type="InterPro" id="IPR050563">
    <property type="entry name" value="4-hydroxybenzoyl-CoA_TE"/>
</dbReference>
<protein>
    <recommendedName>
        <fullName evidence="4">Thioesterase/thiol ester dehydrase-isomerase</fullName>
    </recommendedName>
</protein>
<comment type="caution">
    <text evidence="2">The sequence shown here is derived from an EMBL/GenBank/DDBJ whole genome shotgun (WGS) entry which is preliminary data.</text>
</comment>
<dbReference type="OrthoDB" id="5538558at2759"/>
<dbReference type="Gene3D" id="3.10.129.10">
    <property type="entry name" value="Hotdog Thioesterase"/>
    <property type="match status" value="1"/>
</dbReference>
<dbReference type="PANTHER" id="PTHR31793:SF39">
    <property type="entry name" value="THIOESTERASE_THIOL ESTER DEHYDRASE-ISOMERASE"/>
    <property type="match status" value="1"/>
</dbReference>
<evidence type="ECO:0008006" key="4">
    <source>
        <dbReference type="Google" id="ProtNLM"/>
    </source>
</evidence>
<dbReference type="EMBL" id="JAACJM010000201">
    <property type="protein sequence ID" value="KAF5338025.1"/>
    <property type="molecule type" value="Genomic_DNA"/>
</dbReference>
<gene>
    <name evidence="2" type="ORF">D9758_014241</name>
</gene>
<evidence type="ECO:0000313" key="2">
    <source>
        <dbReference type="EMBL" id="KAF5338025.1"/>
    </source>
</evidence>
<evidence type="ECO:0000313" key="3">
    <source>
        <dbReference type="Proteomes" id="UP000559256"/>
    </source>
</evidence>
<dbReference type="CDD" id="cd00586">
    <property type="entry name" value="4HBT"/>
    <property type="match status" value="1"/>
</dbReference>
<evidence type="ECO:0000256" key="1">
    <source>
        <dbReference type="SAM" id="MobiDB-lite"/>
    </source>
</evidence>
<name>A0A8H5CA24_9AGAR</name>
<dbReference type="Pfam" id="PF13279">
    <property type="entry name" value="4HBT_2"/>
    <property type="match status" value="1"/>
</dbReference>
<dbReference type="PANTHER" id="PTHR31793">
    <property type="entry name" value="4-HYDROXYBENZOYL-COA THIOESTERASE FAMILY MEMBER"/>
    <property type="match status" value="1"/>
</dbReference>
<proteinExistence type="predicted"/>
<organism evidence="2 3">
    <name type="scientific">Tetrapyrgos nigripes</name>
    <dbReference type="NCBI Taxonomy" id="182062"/>
    <lineage>
        <taxon>Eukaryota</taxon>
        <taxon>Fungi</taxon>
        <taxon>Dikarya</taxon>
        <taxon>Basidiomycota</taxon>
        <taxon>Agaricomycotina</taxon>
        <taxon>Agaricomycetes</taxon>
        <taxon>Agaricomycetidae</taxon>
        <taxon>Agaricales</taxon>
        <taxon>Marasmiineae</taxon>
        <taxon>Marasmiaceae</taxon>
        <taxon>Tetrapyrgos</taxon>
    </lineage>
</organism>
<reference evidence="2 3" key="1">
    <citation type="journal article" date="2020" name="ISME J.">
        <title>Uncovering the hidden diversity of litter-decomposition mechanisms in mushroom-forming fungi.</title>
        <authorList>
            <person name="Floudas D."/>
            <person name="Bentzer J."/>
            <person name="Ahren D."/>
            <person name="Johansson T."/>
            <person name="Persson P."/>
            <person name="Tunlid A."/>
        </authorList>
    </citation>
    <scope>NUCLEOTIDE SEQUENCE [LARGE SCALE GENOMIC DNA]</scope>
    <source>
        <strain evidence="2 3">CBS 291.85</strain>
    </source>
</reference>
<dbReference type="Proteomes" id="UP000559256">
    <property type="component" value="Unassembled WGS sequence"/>
</dbReference>
<dbReference type="InterPro" id="IPR029069">
    <property type="entry name" value="HotDog_dom_sf"/>
</dbReference>